<evidence type="ECO:0000259" key="2">
    <source>
        <dbReference type="Pfam" id="PF00892"/>
    </source>
</evidence>
<keyword evidence="4" id="KW-1185">Reference proteome</keyword>
<evidence type="ECO:0000313" key="3">
    <source>
        <dbReference type="EMBL" id="KPN32080.1"/>
    </source>
</evidence>
<feature type="transmembrane region" description="Helical" evidence="1">
    <location>
        <begin position="317"/>
        <end position="337"/>
    </location>
</feature>
<feature type="transmembrane region" description="Helical" evidence="1">
    <location>
        <begin position="106"/>
        <end position="124"/>
    </location>
</feature>
<sequence>MSLGSGTWVGIARRHAHTIPGFETGKHAEWGAFPVSLAALEERVPPMAGLAVAVLAVSTSAILVRWSSAPSVVKAFYRVVFTTALLLPWALGRYRGDFRRMQLRDLGIAGLTGVALALHFAAWFESLNHTSVAASVTLVQTQPLFVAVGAWALLEERLTRRMLAGIFVALFGAAAMSLGDPLLALLGVGTADALAGTGMFGNALALVGAVAAAAYVLAGRSLRQRVSLVPYVVVVYLACAAVLLAIAVAQSAPLVDYPRREWLLFLGMALGPGIFGHTVINWALAHVESGVVSVSLLGEPVGSTVLALLLLPGEIPTPTTIAGGAVVLLGIYITAAARDHD</sequence>
<proteinExistence type="predicted"/>
<reference evidence="4" key="1">
    <citation type="submission" date="2013-11" db="EMBL/GenBank/DDBJ databases">
        <authorList>
            <person name="Hoang H.T."/>
            <person name="Killian M.L."/>
            <person name="Madson D.M."/>
            <person name="Arruda P.H.E."/>
            <person name="Sun D."/>
            <person name="Schwartz K.J."/>
            <person name="Yoon K."/>
        </authorList>
    </citation>
    <scope>NUCLEOTIDE SEQUENCE [LARGE SCALE GENOMIC DNA]</scope>
    <source>
        <strain evidence="4">CDK2</strain>
    </source>
</reference>
<dbReference type="InterPro" id="IPR000620">
    <property type="entry name" value="EamA_dom"/>
</dbReference>
<comment type="caution">
    <text evidence="3">The sequence shown here is derived from an EMBL/GenBank/DDBJ whole genome shotgun (WGS) entry which is preliminary data.</text>
</comment>
<dbReference type="GO" id="GO:0016020">
    <property type="term" value="C:membrane"/>
    <property type="evidence" value="ECO:0007669"/>
    <property type="project" value="InterPro"/>
</dbReference>
<feature type="transmembrane region" description="Helical" evidence="1">
    <location>
        <begin position="194"/>
        <end position="216"/>
    </location>
</feature>
<keyword evidence="1" id="KW-0472">Membrane</keyword>
<feature type="transmembrane region" description="Helical" evidence="1">
    <location>
        <begin position="130"/>
        <end position="154"/>
    </location>
</feature>
<dbReference type="Proteomes" id="UP000050535">
    <property type="component" value="Unassembled WGS sequence"/>
</dbReference>
<feature type="domain" description="EamA" evidence="2">
    <location>
        <begin position="50"/>
        <end position="177"/>
    </location>
</feature>
<organism evidence="3 4">
    <name type="scientific">Halolamina pelagica</name>
    <dbReference type="NCBI Taxonomy" id="699431"/>
    <lineage>
        <taxon>Archaea</taxon>
        <taxon>Methanobacteriati</taxon>
        <taxon>Methanobacteriota</taxon>
        <taxon>Stenosarchaea group</taxon>
        <taxon>Halobacteria</taxon>
        <taxon>Halobacteriales</taxon>
        <taxon>Haloferacaceae</taxon>
    </lineage>
</organism>
<feature type="transmembrane region" description="Helical" evidence="1">
    <location>
        <begin position="166"/>
        <end position="188"/>
    </location>
</feature>
<dbReference type="EMBL" id="LGUC01000001">
    <property type="protein sequence ID" value="KPN32080.1"/>
    <property type="molecule type" value="Genomic_DNA"/>
</dbReference>
<dbReference type="PANTHER" id="PTHR22911">
    <property type="entry name" value="ACYL-MALONYL CONDENSING ENZYME-RELATED"/>
    <property type="match status" value="1"/>
</dbReference>
<dbReference type="InterPro" id="IPR037185">
    <property type="entry name" value="EmrE-like"/>
</dbReference>
<dbReference type="PANTHER" id="PTHR22911:SF76">
    <property type="entry name" value="EAMA DOMAIN-CONTAINING PROTEIN"/>
    <property type="match status" value="1"/>
</dbReference>
<keyword evidence="1" id="KW-0812">Transmembrane</keyword>
<feature type="transmembrane region" description="Helical" evidence="1">
    <location>
        <begin position="47"/>
        <end position="69"/>
    </location>
</feature>
<evidence type="ECO:0000313" key="4">
    <source>
        <dbReference type="Proteomes" id="UP000050535"/>
    </source>
</evidence>
<dbReference type="AlphaFoldDB" id="A0A0P7FXV9"/>
<evidence type="ECO:0000256" key="1">
    <source>
        <dbReference type="SAM" id="Phobius"/>
    </source>
</evidence>
<feature type="transmembrane region" description="Helical" evidence="1">
    <location>
        <begin position="291"/>
        <end position="311"/>
    </location>
</feature>
<dbReference type="PATRIC" id="fig|699431.3.peg.2899"/>
<accession>A0A0P7FXV9</accession>
<protein>
    <submittedName>
        <fullName evidence="3">Carboxylate/amino acid/amine transporter</fullName>
    </submittedName>
</protein>
<feature type="domain" description="EamA" evidence="2">
    <location>
        <begin position="200"/>
        <end position="334"/>
    </location>
</feature>
<keyword evidence="1" id="KW-1133">Transmembrane helix</keyword>
<dbReference type="Pfam" id="PF00892">
    <property type="entry name" value="EamA"/>
    <property type="match status" value="2"/>
</dbReference>
<feature type="transmembrane region" description="Helical" evidence="1">
    <location>
        <begin position="262"/>
        <end position="284"/>
    </location>
</feature>
<dbReference type="SUPFAM" id="SSF103481">
    <property type="entry name" value="Multidrug resistance efflux transporter EmrE"/>
    <property type="match status" value="2"/>
</dbReference>
<feature type="transmembrane region" description="Helical" evidence="1">
    <location>
        <begin position="228"/>
        <end position="250"/>
    </location>
</feature>
<gene>
    <name evidence="3" type="ORF">SY89_02840</name>
</gene>
<name>A0A0P7FXV9_9EURY</name>